<dbReference type="OrthoDB" id="294664at2759"/>
<name>A0A8S1WBG6_PAROT</name>
<feature type="transmembrane region" description="Helical" evidence="1">
    <location>
        <begin position="21"/>
        <end position="42"/>
    </location>
</feature>
<evidence type="ECO:0000313" key="3">
    <source>
        <dbReference type="Proteomes" id="UP000683925"/>
    </source>
</evidence>
<feature type="transmembrane region" description="Helical" evidence="1">
    <location>
        <begin position="398"/>
        <end position="420"/>
    </location>
</feature>
<keyword evidence="3" id="KW-1185">Reference proteome</keyword>
<organism evidence="2 3">
    <name type="scientific">Paramecium octaurelia</name>
    <dbReference type="NCBI Taxonomy" id="43137"/>
    <lineage>
        <taxon>Eukaryota</taxon>
        <taxon>Sar</taxon>
        <taxon>Alveolata</taxon>
        <taxon>Ciliophora</taxon>
        <taxon>Intramacronucleata</taxon>
        <taxon>Oligohymenophorea</taxon>
        <taxon>Peniculida</taxon>
        <taxon>Parameciidae</taxon>
        <taxon>Paramecium</taxon>
    </lineage>
</organism>
<reference evidence="2" key="1">
    <citation type="submission" date="2021-01" db="EMBL/GenBank/DDBJ databases">
        <authorList>
            <consortium name="Genoscope - CEA"/>
            <person name="William W."/>
        </authorList>
    </citation>
    <scope>NUCLEOTIDE SEQUENCE</scope>
</reference>
<dbReference type="AlphaFoldDB" id="A0A8S1WBG6"/>
<protein>
    <recommendedName>
        <fullName evidence="4">Transmembrane protein</fullName>
    </recommendedName>
</protein>
<dbReference type="EMBL" id="CAJJDP010000089">
    <property type="protein sequence ID" value="CAD8187434.1"/>
    <property type="molecule type" value="Genomic_DNA"/>
</dbReference>
<proteinExistence type="predicted"/>
<dbReference type="Proteomes" id="UP000683925">
    <property type="component" value="Unassembled WGS sequence"/>
</dbReference>
<sequence>MALFCSSFREMRSNLKMRSQILLINAIIFTFTLCMLLIAYILNRGQSLSILNISSQTLMIDELQNLLNTASNLIEYQIRFFYSRSQITLTKLNILNQIIYNTGYQSLESPQLCPYNATFFDPNHNYPLSCIIYHTLDDDTSYINSTQDYQLRNLSHLFNEMILTIDLTGEFIPNDLFMVSDSNPNQFAFYYPQWVKYKTFRPKQRSWYQSHIANLKLNPNNHTQLSEIYKYFNDSDVYSMTMTQSFFNKTKQVDGLLAADIYLQNAYFNTSNLNMMIVNYDGKLILSNYKNYLLANSTKYESFDDEKKTGFNKSDWLAVLNFINHNKKESTCSSNYNTQKQLCLYNSAYQSDVFISAKQIKGLDYYLIVFNNIQDQSTLFQMLSSLLETFQHQFTQQMLITGLICCAFTIISFLLIYLICRPMFKLIKLSNSYINSHLVSKSFRDQQMKRVWNNQEKFNSFMKNQVLNHNPQNTSNNLMIQLIQHFQRLFDRILDQQNKKSEQCFIIQSFNYPKTQQLDMNISQLIKECDFEGVSSDEFNLFLIQTLKQLKRQFSL</sequence>
<comment type="caution">
    <text evidence="2">The sequence shown here is derived from an EMBL/GenBank/DDBJ whole genome shotgun (WGS) entry which is preliminary data.</text>
</comment>
<keyword evidence="1" id="KW-0812">Transmembrane</keyword>
<dbReference type="OMA" id="NMMIVNY"/>
<keyword evidence="1" id="KW-0472">Membrane</keyword>
<keyword evidence="1" id="KW-1133">Transmembrane helix</keyword>
<evidence type="ECO:0000256" key="1">
    <source>
        <dbReference type="SAM" id="Phobius"/>
    </source>
</evidence>
<evidence type="ECO:0008006" key="4">
    <source>
        <dbReference type="Google" id="ProtNLM"/>
    </source>
</evidence>
<accession>A0A8S1WBG6</accession>
<gene>
    <name evidence="2" type="ORF">POCTA_138.1.T0900090</name>
</gene>
<evidence type="ECO:0000313" key="2">
    <source>
        <dbReference type="EMBL" id="CAD8187434.1"/>
    </source>
</evidence>